<dbReference type="GO" id="GO:0071944">
    <property type="term" value="C:cell periphery"/>
    <property type="evidence" value="ECO:0007669"/>
    <property type="project" value="UniProtKB-ARBA"/>
</dbReference>
<dbReference type="FunFam" id="1.20.80.10:FF:000003">
    <property type="entry name" value="Tyrosine-protein phosphatase non-receptor type 4"/>
    <property type="match status" value="1"/>
</dbReference>
<feature type="non-terminal residue" evidence="6">
    <location>
        <position position="387"/>
    </location>
</feature>
<dbReference type="FunFam" id="3.10.20.90:FF:000039">
    <property type="entry name" value="Tyrosine-protein phosphatase non-receptor type"/>
    <property type="match status" value="1"/>
</dbReference>
<dbReference type="Pfam" id="PF09379">
    <property type="entry name" value="FERM_N"/>
    <property type="match status" value="1"/>
</dbReference>
<proteinExistence type="predicted"/>
<dbReference type="CDD" id="cd14473">
    <property type="entry name" value="FERM_B-lobe"/>
    <property type="match status" value="1"/>
</dbReference>
<sequence>MFRYLSRRYSHRRKHRNKDFSCSNKSVNIPVHGSPAILGEGFMGSRNHVSSIDLRYTGKNDRNEFPVAFLAKTIKTPRNILHCRVELLDGSTYTLQLPRSALGHDLMDRVFGHLDLIERDYFGLKYLDLNSASQWLDPFKEIKKQSKDKGSGIHQFQFRIKFYSSDPSHLREEITRYQFFLQLKHDILRGSLPCSYQDLIELAALMLQSELGDYNPDLHNPALVSEFRLSRDQSEVMSLDILRQFQALKGLSPAQAELAFLNKAKMLELYGVDMHTVMGKDESSYTLGLTPTGILVYEGDLKIGLFLWPKIIKLDFKKKKLTLVVVEDADSGSEQEHTFVFRLPTERACKHLWKCAVEHHTFFRLKTPNATSRSRQGFFRLGSKFRY</sequence>
<dbReference type="Pfam" id="PF09380">
    <property type="entry name" value="FERM_C"/>
    <property type="match status" value="1"/>
</dbReference>
<dbReference type="Proteomes" id="UP000318571">
    <property type="component" value="Chromosome 6"/>
</dbReference>
<dbReference type="Gene3D" id="1.20.80.10">
    <property type="match status" value="1"/>
</dbReference>
<dbReference type="EMBL" id="VCGU01000002">
    <property type="protein sequence ID" value="TRY79641.1"/>
    <property type="molecule type" value="Genomic_DNA"/>
</dbReference>
<dbReference type="GO" id="GO:0031032">
    <property type="term" value="P:actomyosin structure organization"/>
    <property type="evidence" value="ECO:0007669"/>
    <property type="project" value="TreeGrafter"/>
</dbReference>
<dbReference type="PANTHER" id="PTHR23280">
    <property type="entry name" value="4.1 G PROTEIN"/>
    <property type="match status" value="1"/>
</dbReference>
<dbReference type="SMART" id="SM00295">
    <property type="entry name" value="B41"/>
    <property type="match status" value="1"/>
</dbReference>
<dbReference type="Gene3D" id="2.30.29.30">
    <property type="entry name" value="Pleckstrin-homology domain (PH domain)/Phosphotyrosine-binding domain (PTB)"/>
    <property type="match status" value="1"/>
</dbReference>
<keyword evidence="7" id="KW-1185">Reference proteome</keyword>
<dbReference type="FunFam" id="2.30.29.30:FF:000002">
    <property type="entry name" value="Band 4.1-like protein 5 isoform 1"/>
    <property type="match status" value="1"/>
</dbReference>
<accession>A0A553PPR3</accession>
<evidence type="ECO:0000259" key="5">
    <source>
        <dbReference type="PROSITE" id="PS50057"/>
    </source>
</evidence>
<dbReference type="InterPro" id="IPR035963">
    <property type="entry name" value="FERM_2"/>
</dbReference>
<dbReference type="InterPro" id="IPR019748">
    <property type="entry name" value="FERM_central"/>
</dbReference>
<evidence type="ECO:0000256" key="3">
    <source>
        <dbReference type="ARBA" id="ARBA00022490"/>
    </source>
</evidence>
<dbReference type="SUPFAM" id="SSF47031">
    <property type="entry name" value="Second domain of FERM"/>
    <property type="match status" value="1"/>
</dbReference>
<feature type="domain" description="FERM" evidence="5">
    <location>
        <begin position="81"/>
        <end position="367"/>
    </location>
</feature>
<evidence type="ECO:0000256" key="4">
    <source>
        <dbReference type="ARBA" id="ARBA00022949"/>
    </source>
</evidence>
<dbReference type="AlphaFoldDB" id="A0A553PPR3"/>
<dbReference type="PROSITE" id="PS50057">
    <property type="entry name" value="FERM_3"/>
    <property type="match status" value="1"/>
</dbReference>
<dbReference type="InterPro" id="IPR014352">
    <property type="entry name" value="FERM/acyl-CoA-bd_prot_sf"/>
</dbReference>
<evidence type="ECO:0000313" key="7">
    <source>
        <dbReference type="Proteomes" id="UP000318571"/>
    </source>
</evidence>
<dbReference type="GO" id="GO:0005856">
    <property type="term" value="C:cytoskeleton"/>
    <property type="evidence" value="ECO:0007669"/>
    <property type="project" value="TreeGrafter"/>
</dbReference>
<dbReference type="SUPFAM" id="SSF54236">
    <property type="entry name" value="Ubiquitin-like"/>
    <property type="match status" value="1"/>
</dbReference>
<comment type="caution">
    <text evidence="6">The sequence shown here is derived from an EMBL/GenBank/DDBJ whole genome shotgun (WGS) entry which is preliminary data.</text>
</comment>
<evidence type="ECO:0000313" key="6">
    <source>
        <dbReference type="EMBL" id="TRY79641.1"/>
    </source>
</evidence>
<dbReference type="InterPro" id="IPR018979">
    <property type="entry name" value="FERM_N"/>
</dbReference>
<protein>
    <recommendedName>
        <fullName evidence="5">FERM domain-containing protein</fullName>
    </recommendedName>
</protein>
<dbReference type="GO" id="GO:0070161">
    <property type="term" value="C:anchoring junction"/>
    <property type="evidence" value="ECO:0007669"/>
    <property type="project" value="UniProtKB-SubCell"/>
</dbReference>
<dbReference type="GO" id="GO:0009887">
    <property type="term" value="P:animal organ morphogenesis"/>
    <property type="evidence" value="ECO:0007669"/>
    <property type="project" value="UniProtKB-ARBA"/>
</dbReference>
<dbReference type="Pfam" id="PF00373">
    <property type="entry name" value="FERM_M"/>
    <property type="match status" value="1"/>
</dbReference>
<dbReference type="GO" id="GO:0016020">
    <property type="term" value="C:membrane"/>
    <property type="evidence" value="ECO:0007669"/>
    <property type="project" value="UniProtKB-ARBA"/>
</dbReference>
<name>A0A553PPR3_TIGCA</name>
<dbReference type="GO" id="GO:0048731">
    <property type="term" value="P:system development"/>
    <property type="evidence" value="ECO:0007669"/>
    <property type="project" value="UniProtKB-ARBA"/>
</dbReference>
<keyword evidence="3" id="KW-0963">Cytoplasm</keyword>
<organism evidence="6 7">
    <name type="scientific">Tigriopus californicus</name>
    <name type="common">Marine copepod</name>
    <dbReference type="NCBI Taxonomy" id="6832"/>
    <lineage>
        <taxon>Eukaryota</taxon>
        <taxon>Metazoa</taxon>
        <taxon>Ecdysozoa</taxon>
        <taxon>Arthropoda</taxon>
        <taxon>Crustacea</taxon>
        <taxon>Multicrustacea</taxon>
        <taxon>Hexanauplia</taxon>
        <taxon>Copepoda</taxon>
        <taxon>Harpacticoida</taxon>
        <taxon>Harpacticidae</taxon>
        <taxon>Tigriopus</taxon>
    </lineage>
</organism>
<evidence type="ECO:0000256" key="2">
    <source>
        <dbReference type="ARBA" id="ARBA00004496"/>
    </source>
</evidence>
<evidence type="ECO:0000256" key="1">
    <source>
        <dbReference type="ARBA" id="ARBA00004282"/>
    </source>
</evidence>
<dbReference type="STRING" id="6832.A0A553PPR3"/>
<dbReference type="InterPro" id="IPR029071">
    <property type="entry name" value="Ubiquitin-like_domsf"/>
</dbReference>
<dbReference type="SUPFAM" id="SSF50729">
    <property type="entry name" value="PH domain-like"/>
    <property type="match status" value="1"/>
</dbReference>
<comment type="subcellular location">
    <subcellularLocation>
        <location evidence="1">Cell junction</location>
    </subcellularLocation>
    <subcellularLocation>
        <location evidence="2">Cytoplasm</location>
    </subcellularLocation>
</comment>
<dbReference type="CDD" id="cd13186">
    <property type="entry name" value="FERM_C_NBL4_NBL5"/>
    <property type="match status" value="1"/>
</dbReference>
<keyword evidence="4" id="KW-0965">Cell junction</keyword>
<dbReference type="InterPro" id="IPR011993">
    <property type="entry name" value="PH-like_dom_sf"/>
</dbReference>
<reference evidence="6 7" key="1">
    <citation type="journal article" date="2018" name="Nat. Ecol. Evol.">
        <title>Genomic signatures of mitonuclear coevolution across populations of Tigriopus californicus.</title>
        <authorList>
            <person name="Barreto F.S."/>
            <person name="Watson E.T."/>
            <person name="Lima T.G."/>
            <person name="Willett C.S."/>
            <person name="Edmands S."/>
            <person name="Li W."/>
            <person name="Burton R.S."/>
        </authorList>
    </citation>
    <scope>NUCLEOTIDE SEQUENCE [LARGE SCALE GENOMIC DNA]</scope>
    <source>
        <strain evidence="6 7">San Diego</strain>
    </source>
</reference>
<dbReference type="InterPro" id="IPR018980">
    <property type="entry name" value="FERM_PH-like_C"/>
</dbReference>
<dbReference type="Gene3D" id="3.10.20.90">
    <property type="entry name" value="Phosphatidylinositol 3-kinase Catalytic Subunit, Chain A, domain 1"/>
    <property type="match status" value="1"/>
</dbReference>
<dbReference type="InterPro" id="IPR000299">
    <property type="entry name" value="FERM_domain"/>
</dbReference>
<dbReference type="InterPro" id="IPR019749">
    <property type="entry name" value="Band_41_domain"/>
</dbReference>
<dbReference type="PRINTS" id="PR00935">
    <property type="entry name" value="BAND41"/>
</dbReference>
<dbReference type="GO" id="GO:0005737">
    <property type="term" value="C:cytoplasm"/>
    <property type="evidence" value="ECO:0007669"/>
    <property type="project" value="UniProtKB-SubCell"/>
</dbReference>
<gene>
    <name evidence="6" type="ORF">TCAL_11950</name>
</gene>
<dbReference type="SMART" id="SM01196">
    <property type="entry name" value="FERM_C"/>
    <property type="match status" value="1"/>
</dbReference>
<dbReference type="PANTHER" id="PTHR23280:SF25">
    <property type="entry name" value="MOESIN_EZRIN_RADIXIN HOMOLOG 1"/>
    <property type="match status" value="1"/>
</dbReference>